<reference evidence="3 4" key="1">
    <citation type="submission" date="2016-09" db="EMBL/GenBank/DDBJ databases">
        <title>The draft genome of Dichanthelium oligosanthes: A C3 panicoid grass species.</title>
        <authorList>
            <person name="Studer A.J."/>
            <person name="Schnable J.C."/>
            <person name="Brutnell T.P."/>
        </authorList>
    </citation>
    <scope>NUCLEOTIDE SEQUENCE [LARGE SCALE GENOMIC DNA]</scope>
    <source>
        <strain evidence="4">cv. Kellogg 1175</strain>
        <tissue evidence="3">Leaf</tissue>
    </source>
</reference>
<feature type="region of interest" description="Disordered" evidence="1">
    <location>
        <begin position="146"/>
        <end position="232"/>
    </location>
</feature>
<protein>
    <submittedName>
        <fullName evidence="3">Uncharacterized protein</fullName>
    </submittedName>
</protein>
<sequence length="246" mass="25528">MASNKRGLLLVIAVAVASVVASGAPPVQPPRIQADVVVTGFVPCNNGTSMRTGSAPGFAGALVQLQCTDGADLAANATTDGKGWFRMAVNTTVALSSVASHCDLVVDTPLVSCNATLPAAGMLHSNLRLLVSKVLASLAVAKPLRNRRAAGRSGAPDAWTMDGEVPGQSINNNLRMMGDDEGDQVEGEGEDDRDEQFGVGGSAAKPIDVGDDDAADPETESTDNKRSCSTTSEVWNNFEKIYKVIN</sequence>
<feature type="chain" id="PRO_5009187700" evidence="2">
    <location>
        <begin position="24"/>
        <end position="246"/>
    </location>
</feature>
<feature type="non-terminal residue" evidence="3">
    <location>
        <position position="246"/>
    </location>
</feature>
<dbReference type="PANTHER" id="PTHR34458">
    <property type="entry name" value="POLLEN OLE E 1 ALLERGEN AND EXTENSIN FAMILY PROTEIN-RELATED"/>
    <property type="match status" value="1"/>
</dbReference>
<evidence type="ECO:0000313" key="3">
    <source>
        <dbReference type="EMBL" id="OEL20206.1"/>
    </source>
</evidence>
<proteinExistence type="predicted"/>
<dbReference type="Pfam" id="PF01190">
    <property type="entry name" value="Pollen_Ole_e_1"/>
    <property type="match status" value="1"/>
</dbReference>
<organism evidence="3 4">
    <name type="scientific">Dichanthelium oligosanthes</name>
    <dbReference type="NCBI Taxonomy" id="888268"/>
    <lineage>
        <taxon>Eukaryota</taxon>
        <taxon>Viridiplantae</taxon>
        <taxon>Streptophyta</taxon>
        <taxon>Embryophyta</taxon>
        <taxon>Tracheophyta</taxon>
        <taxon>Spermatophyta</taxon>
        <taxon>Magnoliopsida</taxon>
        <taxon>Liliopsida</taxon>
        <taxon>Poales</taxon>
        <taxon>Poaceae</taxon>
        <taxon>PACMAD clade</taxon>
        <taxon>Panicoideae</taxon>
        <taxon>Panicodae</taxon>
        <taxon>Paniceae</taxon>
        <taxon>Dichantheliinae</taxon>
        <taxon>Dichanthelium</taxon>
    </lineage>
</organism>
<dbReference type="PANTHER" id="PTHR34458:SF13">
    <property type="entry name" value="OS07G0674500 PROTEIN"/>
    <property type="match status" value="1"/>
</dbReference>
<name>A0A1E5V4W3_9POAL</name>
<dbReference type="InterPro" id="IPR040404">
    <property type="entry name" value="Phylloplanin-like"/>
</dbReference>
<feature type="compositionally biased region" description="Acidic residues" evidence="1">
    <location>
        <begin position="209"/>
        <end position="221"/>
    </location>
</feature>
<keyword evidence="4" id="KW-1185">Reference proteome</keyword>
<accession>A0A1E5V4W3</accession>
<feature type="compositionally biased region" description="Acidic residues" evidence="1">
    <location>
        <begin position="179"/>
        <end position="194"/>
    </location>
</feature>
<evidence type="ECO:0000256" key="2">
    <source>
        <dbReference type="SAM" id="SignalP"/>
    </source>
</evidence>
<comment type="caution">
    <text evidence="3">The sequence shown here is derived from an EMBL/GenBank/DDBJ whole genome shotgun (WGS) entry which is preliminary data.</text>
</comment>
<feature type="signal peptide" evidence="2">
    <location>
        <begin position="1"/>
        <end position="23"/>
    </location>
</feature>
<dbReference type="AlphaFoldDB" id="A0A1E5V4W3"/>
<dbReference type="Proteomes" id="UP000095767">
    <property type="component" value="Unassembled WGS sequence"/>
</dbReference>
<gene>
    <name evidence="3" type="ORF">BAE44_0018772</name>
</gene>
<dbReference type="EMBL" id="LWDX02051436">
    <property type="protein sequence ID" value="OEL20206.1"/>
    <property type="molecule type" value="Genomic_DNA"/>
</dbReference>
<keyword evidence="2" id="KW-0732">Signal</keyword>
<evidence type="ECO:0000256" key="1">
    <source>
        <dbReference type="SAM" id="MobiDB-lite"/>
    </source>
</evidence>
<dbReference type="OrthoDB" id="905355at2759"/>
<evidence type="ECO:0000313" key="4">
    <source>
        <dbReference type="Proteomes" id="UP000095767"/>
    </source>
</evidence>